<evidence type="ECO:0000313" key="1">
    <source>
        <dbReference type="EMBL" id="KAB6029994.1"/>
    </source>
</evidence>
<dbReference type="EMBL" id="WDFR01000002">
    <property type="protein sequence ID" value="KAB6029994.1"/>
    <property type="molecule type" value="Genomic_DNA"/>
</dbReference>
<dbReference type="Proteomes" id="UP000470926">
    <property type="component" value="Unassembled WGS sequence"/>
</dbReference>
<evidence type="ECO:0000313" key="2">
    <source>
        <dbReference type="Proteomes" id="UP000470926"/>
    </source>
</evidence>
<organism evidence="1 2">
    <name type="scientific">Bifidobacterium adolescentis</name>
    <dbReference type="NCBI Taxonomy" id="1680"/>
    <lineage>
        <taxon>Bacteria</taxon>
        <taxon>Bacillati</taxon>
        <taxon>Actinomycetota</taxon>
        <taxon>Actinomycetes</taxon>
        <taxon>Bifidobacteriales</taxon>
        <taxon>Bifidobacteriaceae</taxon>
        <taxon>Bifidobacterium</taxon>
    </lineage>
</organism>
<sequence length="316" mass="35561">MAYNDYGAFVRRNGERMEAHEDAVLERLDGGSGGQAVYDHLAQGSGGDLYHAVLGDGEWRLGVYKTTFPYLWHYEDGRWRMADLLSYAVGKPRFACEDERYERMTGDRVTRPVALFDWVRGLPEGGLECVVPDGPTIVVGRGLHHARWHGPTIHVSMTEADGTRWDAEAGDRYGAGFEDEAERRGREVRAIVGYLGEVAPMGWRKPVPCPRCGAKPAIERPWADLFGRRTIAIRCPECGLRLGLRLLEKVDYASYPHLVDPKLTAWATANFGKVAAVTWNRQVNDAKTMRAILSSQDKCFWLTLDGRSVGEMEWRM</sequence>
<dbReference type="AlphaFoldDB" id="A0A6I0V9L9"/>
<name>A0A6I0V9L9_BIFAD</name>
<comment type="caution">
    <text evidence="1">The sequence shown here is derived from an EMBL/GenBank/DDBJ whole genome shotgun (WGS) entry which is preliminary data.</text>
</comment>
<gene>
    <name evidence="1" type="ORF">GA542_03700</name>
</gene>
<accession>A0A6I0V9L9</accession>
<reference evidence="1 2" key="1">
    <citation type="journal article" date="2019" name="Nat. Med.">
        <title>A library of human gut bacterial isolates paired with longitudinal multiomics data enables mechanistic microbiome research.</title>
        <authorList>
            <person name="Poyet M."/>
            <person name="Groussin M."/>
            <person name="Gibbons S.M."/>
            <person name="Avila-Pacheco J."/>
            <person name="Jiang X."/>
            <person name="Kearney S.M."/>
            <person name="Perrotta A.R."/>
            <person name="Berdy B."/>
            <person name="Zhao S."/>
            <person name="Lieberman T.D."/>
            <person name="Swanson P.K."/>
            <person name="Smith M."/>
            <person name="Roesemann S."/>
            <person name="Alexander J.E."/>
            <person name="Rich S.A."/>
            <person name="Livny J."/>
            <person name="Vlamakis H."/>
            <person name="Clish C."/>
            <person name="Bullock K."/>
            <person name="Deik A."/>
            <person name="Scott J."/>
            <person name="Pierce K.A."/>
            <person name="Xavier R.J."/>
            <person name="Alm E.J."/>
        </authorList>
    </citation>
    <scope>NUCLEOTIDE SEQUENCE [LARGE SCALE GENOMIC DNA]</scope>
    <source>
        <strain evidence="1 2">BIOML-A26</strain>
    </source>
</reference>
<proteinExistence type="predicted"/>
<protein>
    <submittedName>
        <fullName evidence="1">Uncharacterized protein</fullName>
    </submittedName>
</protein>